<proteinExistence type="predicted"/>
<keyword evidence="3" id="KW-0812">Transmembrane</keyword>
<dbReference type="GO" id="GO:0005794">
    <property type="term" value="C:Golgi apparatus"/>
    <property type="evidence" value="ECO:0007669"/>
    <property type="project" value="TreeGrafter"/>
</dbReference>
<feature type="transmembrane region" description="Helical" evidence="3">
    <location>
        <begin position="20"/>
        <end position="39"/>
    </location>
</feature>
<dbReference type="Gene3D" id="3.90.550.10">
    <property type="entry name" value="Spore Coat Polysaccharide Biosynthesis Protein SpsA, Chain A"/>
    <property type="match status" value="1"/>
</dbReference>
<evidence type="ECO:0000256" key="3">
    <source>
        <dbReference type="SAM" id="Phobius"/>
    </source>
</evidence>
<evidence type="ECO:0000256" key="1">
    <source>
        <dbReference type="ARBA" id="ARBA00022679"/>
    </source>
</evidence>
<name>A0A1J1IIU3_9DIPT</name>
<dbReference type="Proteomes" id="UP000183832">
    <property type="component" value="Unassembled WGS sequence"/>
</dbReference>
<dbReference type="AlphaFoldDB" id="A0A1J1IIU3"/>
<reference evidence="6 7" key="1">
    <citation type="submission" date="2015-04" db="EMBL/GenBank/DDBJ databases">
        <authorList>
            <person name="Syromyatnikov M.Y."/>
            <person name="Popov V.N."/>
        </authorList>
    </citation>
    <scope>NUCLEOTIDE SEQUENCE [LARGE SCALE GENOMIC DNA]</scope>
</reference>
<dbReference type="GO" id="GO:0004653">
    <property type="term" value="F:polypeptide N-acetylgalactosaminyltransferase activity"/>
    <property type="evidence" value="ECO:0007669"/>
    <property type="project" value="TreeGrafter"/>
</dbReference>
<keyword evidence="7" id="KW-1185">Reference proteome</keyword>
<feature type="domain" description="Galactosyltransferase C-terminal" evidence="5">
    <location>
        <begin position="297"/>
        <end position="359"/>
    </location>
</feature>
<keyword evidence="3" id="KW-1133">Transmembrane helix</keyword>
<dbReference type="EMBL" id="CVRI01000050">
    <property type="protein sequence ID" value="CRK99460.1"/>
    <property type="molecule type" value="Genomic_DNA"/>
</dbReference>
<gene>
    <name evidence="6" type="ORF">CLUMA_CG012750</name>
</gene>
<dbReference type="OrthoDB" id="7788412at2759"/>
<keyword evidence="1" id="KW-0808">Transferase</keyword>
<dbReference type="PANTHER" id="PTHR11675:SF126">
    <property type="entry name" value="RICIN B LECTIN DOMAIN-CONTAINING PROTEIN"/>
    <property type="match status" value="1"/>
</dbReference>
<dbReference type="STRING" id="568069.A0A1J1IIU3"/>
<evidence type="ECO:0000256" key="2">
    <source>
        <dbReference type="ARBA" id="ARBA00023157"/>
    </source>
</evidence>
<keyword evidence="2" id="KW-1015">Disulfide bond</keyword>
<evidence type="ECO:0000313" key="6">
    <source>
        <dbReference type="EMBL" id="CRK99460.1"/>
    </source>
</evidence>
<dbReference type="PANTHER" id="PTHR11675">
    <property type="entry name" value="N-ACETYLGALACTOSAMINYLTRANSFERASE"/>
    <property type="match status" value="1"/>
</dbReference>
<protein>
    <submittedName>
        <fullName evidence="6">CLUMA_CG012750, isoform A</fullName>
    </submittedName>
</protein>
<dbReference type="InterPro" id="IPR029044">
    <property type="entry name" value="Nucleotide-diphossugar_trans"/>
</dbReference>
<sequence length="437" mass="50900">MYCGLNKRVLKSIKLCRYKILWFVLIYFLLFIAAILNVASNHKSIQQNLAHKTLSYELDDGITDEAKKYIEELGLKNPGENGEAVIIPETASDEIKRLMNDSFEEKAFNAFISNMVSLNRNIPDWRNDICKNKIYHKNLPKCSVMITVHNEDWMLLMRTIHSVLLRSPSELLEEILIIDDASVKEWLHKQLDDFVSKQSKVRLIRSPKRLGIINARNLGSSNAIGPIIINLDSHVEVSPGWLEPLLDRFVDDNKKFVGARISGITRETLALKFKDDLPYYVGGVQWDLSFSWETFEPLKTATLIGPTHAISKDFFMELGMYDPEYGTWGGEDMELSIKVWLCGGTVEQIPCSRTAHMYKKHKYTHPDKDYRWNTNRIAEIWLDEYKRFYYRAIQNSHHDFGNITERIEIKNKNKCKPFKWFLDNVYNIRIPDDIKDP</sequence>
<organism evidence="6 7">
    <name type="scientific">Clunio marinus</name>
    <dbReference type="NCBI Taxonomy" id="568069"/>
    <lineage>
        <taxon>Eukaryota</taxon>
        <taxon>Metazoa</taxon>
        <taxon>Ecdysozoa</taxon>
        <taxon>Arthropoda</taxon>
        <taxon>Hexapoda</taxon>
        <taxon>Insecta</taxon>
        <taxon>Pterygota</taxon>
        <taxon>Neoptera</taxon>
        <taxon>Endopterygota</taxon>
        <taxon>Diptera</taxon>
        <taxon>Nematocera</taxon>
        <taxon>Chironomoidea</taxon>
        <taxon>Chironomidae</taxon>
        <taxon>Clunio</taxon>
    </lineage>
</organism>
<evidence type="ECO:0000313" key="7">
    <source>
        <dbReference type="Proteomes" id="UP000183832"/>
    </source>
</evidence>
<evidence type="ECO:0000259" key="5">
    <source>
        <dbReference type="Pfam" id="PF02709"/>
    </source>
</evidence>
<dbReference type="SUPFAM" id="SSF53448">
    <property type="entry name" value="Nucleotide-diphospho-sugar transferases"/>
    <property type="match status" value="1"/>
</dbReference>
<dbReference type="Pfam" id="PF02709">
    <property type="entry name" value="Glyco_transf_7C"/>
    <property type="match status" value="1"/>
</dbReference>
<evidence type="ECO:0000259" key="4">
    <source>
        <dbReference type="Pfam" id="PF00535"/>
    </source>
</evidence>
<dbReference type="InterPro" id="IPR001173">
    <property type="entry name" value="Glyco_trans_2-like"/>
</dbReference>
<dbReference type="InterPro" id="IPR027791">
    <property type="entry name" value="Galactosyl_T_C"/>
</dbReference>
<dbReference type="GO" id="GO:0006493">
    <property type="term" value="P:protein O-linked glycosylation"/>
    <property type="evidence" value="ECO:0007669"/>
    <property type="project" value="TreeGrafter"/>
</dbReference>
<feature type="domain" description="Glycosyltransferase 2-like" evidence="4">
    <location>
        <begin position="143"/>
        <end position="274"/>
    </location>
</feature>
<accession>A0A1J1IIU3</accession>
<dbReference type="Pfam" id="PF00535">
    <property type="entry name" value="Glycos_transf_2"/>
    <property type="match status" value="1"/>
</dbReference>
<keyword evidence="3" id="KW-0472">Membrane</keyword>